<evidence type="ECO:0000259" key="2">
    <source>
        <dbReference type="PROSITE" id="PS50110"/>
    </source>
</evidence>
<dbReference type="Gene3D" id="3.40.50.2300">
    <property type="match status" value="1"/>
</dbReference>
<dbReference type="PROSITE" id="PS50110">
    <property type="entry name" value="RESPONSE_REGULATORY"/>
    <property type="match status" value="1"/>
</dbReference>
<dbReference type="Proteomes" id="UP000192796">
    <property type="component" value="Unassembled WGS sequence"/>
</dbReference>
<dbReference type="SUPFAM" id="SSF52172">
    <property type="entry name" value="CheY-like"/>
    <property type="match status" value="1"/>
</dbReference>
<keyword evidence="4" id="KW-1185">Reference proteome</keyword>
<sequence>MFRESIVEVLSLNGFQVVLQLSDKTDLLQKITNELIPDVCLIQLNIDESEIEDFIKYLRTNWPRIRIVLYSLELELDTFEIPLFGADAVLTNSTSLIELEKVLGLETVEDEILN</sequence>
<dbReference type="OrthoDB" id="9797341at2"/>
<dbReference type="InterPro" id="IPR001789">
    <property type="entry name" value="Sig_transdc_resp-reg_receiver"/>
</dbReference>
<dbReference type="AlphaFoldDB" id="A0A1V9FP56"/>
<comment type="caution">
    <text evidence="3">The sequence shown here is derived from an EMBL/GenBank/DDBJ whole genome shotgun (WGS) entry which is preliminary data.</text>
</comment>
<accession>A0A1V9FP56</accession>
<dbReference type="RefSeq" id="WP_081153598.1">
    <property type="nucleotide sequence ID" value="NZ_LVYD01000066.1"/>
</dbReference>
<protein>
    <recommendedName>
        <fullName evidence="2">Response regulatory domain-containing protein</fullName>
    </recommendedName>
</protein>
<dbReference type="InterPro" id="IPR011006">
    <property type="entry name" value="CheY-like_superfamily"/>
</dbReference>
<comment type="caution">
    <text evidence="1">Lacks conserved residue(s) required for the propagation of feature annotation.</text>
</comment>
<gene>
    <name evidence="3" type="ORF">A3860_34730</name>
</gene>
<name>A0A1V9FP56_9BACT</name>
<feature type="domain" description="Response regulatory" evidence="2">
    <location>
        <begin position="1"/>
        <end position="107"/>
    </location>
</feature>
<dbReference type="GO" id="GO:0000160">
    <property type="term" value="P:phosphorelay signal transduction system"/>
    <property type="evidence" value="ECO:0007669"/>
    <property type="project" value="InterPro"/>
</dbReference>
<evidence type="ECO:0000313" key="3">
    <source>
        <dbReference type="EMBL" id="OQP60087.1"/>
    </source>
</evidence>
<reference evidence="3 4" key="1">
    <citation type="submission" date="2016-03" db="EMBL/GenBank/DDBJ databases">
        <title>Niastella vici sp. nov., isolated from farmland soil.</title>
        <authorList>
            <person name="Chen L."/>
            <person name="Wang D."/>
            <person name="Yang S."/>
            <person name="Wang G."/>
        </authorList>
    </citation>
    <scope>NUCLEOTIDE SEQUENCE [LARGE SCALE GENOMIC DNA]</scope>
    <source>
        <strain evidence="3 4">DJ57</strain>
    </source>
</reference>
<evidence type="ECO:0000313" key="4">
    <source>
        <dbReference type="Proteomes" id="UP000192796"/>
    </source>
</evidence>
<evidence type="ECO:0000256" key="1">
    <source>
        <dbReference type="PROSITE-ProRule" id="PRU00169"/>
    </source>
</evidence>
<proteinExistence type="predicted"/>
<organism evidence="3 4">
    <name type="scientific">Niastella vici</name>
    <dbReference type="NCBI Taxonomy" id="1703345"/>
    <lineage>
        <taxon>Bacteria</taxon>
        <taxon>Pseudomonadati</taxon>
        <taxon>Bacteroidota</taxon>
        <taxon>Chitinophagia</taxon>
        <taxon>Chitinophagales</taxon>
        <taxon>Chitinophagaceae</taxon>
        <taxon>Niastella</taxon>
    </lineage>
</organism>
<dbReference type="EMBL" id="LVYD01000066">
    <property type="protein sequence ID" value="OQP60087.1"/>
    <property type="molecule type" value="Genomic_DNA"/>
</dbReference>